<feature type="transmembrane region" description="Helical" evidence="13">
    <location>
        <begin position="560"/>
        <end position="583"/>
    </location>
</feature>
<comment type="function">
    <text evidence="9">Thought to be a Golgi-localized beta-glycan synthase that polymerize the backbones of noncellulosic polysaccharides (hemicelluloses) of plant cell wall.</text>
</comment>
<dbReference type="AlphaFoldDB" id="A0AAE1Z0L6"/>
<evidence type="ECO:0000256" key="7">
    <source>
        <dbReference type="ARBA" id="ARBA00023136"/>
    </source>
</evidence>
<dbReference type="Proteomes" id="UP001293254">
    <property type="component" value="Unassembled WGS sequence"/>
</dbReference>
<dbReference type="PROSITE" id="PS50866">
    <property type="entry name" value="GOLD"/>
    <property type="match status" value="1"/>
</dbReference>
<feature type="binding site" evidence="11">
    <location>
        <position position="116"/>
    </location>
    <ligand>
        <name>UDP-alpha-D-glucose</name>
        <dbReference type="ChEBI" id="CHEBI:58885"/>
    </ligand>
</feature>
<keyword evidence="16" id="KW-1185">Reference proteome</keyword>
<evidence type="ECO:0000256" key="6">
    <source>
        <dbReference type="ARBA" id="ARBA00023034"/>
    </source>
</evidence>
<reference evidence="15" key="1">
    <citation type="submission" date="2020-06" db="EMBL/GenBank/DDBJ databases">
        <authorList>
            <person name="Li T."/>
            <person name="Hu X."/>
            <person name="Zhang T."/>
            <person name="Song X."/>
            <person name="Zhang H."/>
            <person name="Dai N."/>
            <person name="Sheng W."/>
            <person name="Hou X."/>
            <person name="Wei L."/>
        </authorList>
    </citation>
    <scope>NUCLEOTIDE SEQUENCE</scope>
    <source>
        <strain evidence="15">3651</strain>
        <tissue evidence="15">Leaf</tissue>
    </source>
</reference>
<keyword evidence="5 13" id="KW-1133">Transmembrane helix</keyword>
<feature type="transmembrane region" description="Helical" evidence="13">
    <location>
        <begin position="715"/>
        <end position="732"/>
    </location>
</feature>
<evidence type="ECO:0000256" key="1">
    <source>
        <dbReference type="ARBA" id="ARBA00004653"/>
    </source>
</evidence>
<feature type="transmembrane region" description="Helical" evidence="13">
    <location>
        <begin position="57"/>
        <end position="74"/>
    </location>
</feature>
<keyword evidence="4 13" id="KW-0812">Transmembrane</keyword>
<feature type="transmembrane region" description="Helical" evidence="13">
    <location>
        <begin position="523"/>
        <end position="548"/>
    </location>
</feature>
<dbReference type="PANTHER" id="PTHR13301">
    <property type="entry name" value="X-BOX TRANSCRIPTION FACTOR-RELATED"/>
    <property type="match status" value="1"/>
</dbReference>
<dbReference type="InterPro" id="IPR009038">
    <property type="entry name" value="GOLD_dom"/>
</dbReference>
<feature type="transmembrane region" description="Helical" evidence="13">
    <location>
        <begin position="604"/>
        <end position="626"/>
    </location>
</feature>
<feature type="transmembrane region" description="Helical" evidence="13">
    <location>
        <begin position="682"/>
        <end position="703"/>
    </location>
</feature>
<proteinExistence type="predicted"/>
<feature type="transmembrane region" description="Helical" evidence="13">
    <location>
        <begin position="753"/>
        <end position="775"/>
    </location>
</feature>
<feature type="transmembrane region" description="Helical" evidence="13">
    <location>
        <begin position="646"/>
        <end position="670"/>
    </location>
</feature>
<dbReference type="GO" id="GO:0000139">
    <property type="term" value="C:Golgi membrane"/>
    <property type="evidence" value="ECO:0007669"/>
    <property type="project" value="UniProtKB-SubCell"/>
</dbReference>
<name>A0AAE1Z0L6_9LAMI</name>
<dbReference type="InterPro" id="IPR005150">
    <property type="entry name" value="Cellulose_synth"/>
</dbReference>
<feature type="domain" description="GOLD" evidence="14">
    <location>
        <begin position="778"/>
        <end position="864"/>
    </location>
</feature>
<dbReference type="GO" id="GO:0016760">
    <property type="term" value="F:cellulose synthase (UDP-forming) activity"/>
    <property type="evidence" value="ECO:0007669"/>
    <property type="project" value="InterPro"/>
</dbReference>
<dbReference type="SMART" id="SM01190">
    <property type="entry name" value="EMP24_GP25L"/>
    <property type="match status" value="1"/>
</dbReference>
<evidence type="ECO:0000256" key="9">
    <source>
        <dbReference type="ARBA" id="ARBA00037405"/>
    </source>
</evidence>
<accession>A0AAE1Z0L6</accession>
<dbReference type="GO" id="GO:0071555">
    <property type="term" value="P:cell wall organization"/>
    <property type="evidence" value="ECO:0007669"/>
    <property type="project" value="UniProtKB-KW"/>
</dbReference>
<feature type="binding site" evidence="12">
    <location>
        <position position="287"/>
    </location>
    <ligand>
        <name>Mn(2+)</name>
        <dbReference type="ChEBI" id="CHEBI:29035"/>
    </ligand>
</feature>
<dbReference type="Pfam" id="PF01105">
    <property type="entry name" value="EMP24_GP25L"/>
    <property type="match status" value="1"/>
</dbReference>
<protein>
    <submittedName>
        <fullName evidence="15">Cellulose synthase-like protein E6</fullName>
    </submittedName>
</protein>
<evidence type="ECO:0000256" key="12">
    <source>
        <dbReference type="PIRSR" id="PIRSR605150-3"/>
    </source>
</evidence>
<evidence type="ECO:0000256" key="2">
    <source>
        <dbReference type="ARBA" id="ARBA00022676"/>
    </source>
</evidence>
<dbReference type="SUPFAM" id="SSF53448">
    <property type="entry name" value="Nucleotide-diphospho-sugar transferases"/>
    <property type="match status" value="1"/>
</dbReference>
<keyword evidence="7 13" id="KW-0472">Membrane</keyword>
<feature type="binding site" evidence="11">
    <location>
        <position position="145"/>
    </location>
    <ligand>
        <name>UDP-alpha-D-glucose</name>
        <dbReference type="ChEBI" id="CHEBI:58885"/>
    </ligand>
</feature>
<evidence type="ECO:0000313" key="16">
    <source>
        <dbReference type="Proteomes" id="UP001293254"/>
    </source>
</evidence>
<evidence type="ECO:0000256" key="8">
    <source>
        <dbReference type="ARBA" id="ARBA00023316"/>
    </source>
</evidence>
<feature type="active site" evidence="10">
    <location>
        <position position="451"/>
    </location>
</feature>
<sequence>MSAKKEDEAVLPLFETRSARGGAAHKLFCLTILCGIVLIWSYRLIHMPRAGQPGKHAWSAMFFAEVLFGLYWIITQSGRWRVVYRYPFKHRLSTRYEEKKLPGVDIFVCTADPILEPPSMVISTVLSVMAYNYPPERISIYLSDDGGSELTFYALFEASRFSKYWIPFCKKYNVEPRSPQVYFSSQNASVDESGFAQDWTSVKELYEDMKSRIDSAAAKGCIPEEIRDQHKGFSEWNSNVTKQDHQSIVQILIDGWNPEATDVEGNRLPTLVYLSREKRPGWPHNFKAGSMNSLIRVSAEISNAPIILNVDCDMYSNDGDTTQDALCFFLDEKQGEQISYVQYPQNYNNTIKNDVYANLNLPINHIELCGLDGFGGALYVGTGCFHRRESLSGKKYSGSHTIECHSVIDNIKGRSVQELEEASKILANCSYEKGTQWGKEMGLVYGSPVEDIVTGLAIQCRGWKPVYYNPTKYAFQGVAPTTLDISLIQYKRWCEGMFQVFFSKYCPFIYGHRKISLGAQMGYSIYLLWAPVSLPTLCYVIVPALSLLHDVPLFPQVFSLWFIPFAYVFAAKTAYTLAEDLVLGNTLRGWWNTQRMVLIRRTTAYFFAFIDTVIMQLGLSQTAFAVTAKVVDDEAQKRYRKGLIDFGSSSVMLVIIATLALLNLISLGWGLKKALFSAPETFETLVAQLTVCGIIVMLNLPVYEALFFRSDKGSIPSSVTFKSMAIASIACLSPARKTRDYDQSTNNKMRLSVTAVAVMVILSSVGGAFGIRFVINREECFSHKVEYGNTVHFSFVVIKSEGSWHYSDDGVDLVVKGPNGEQIHDIRDKTSDKHEFVAYHQGVYRFCFTNKSPYHETIDFDVHAGHFLYHDEHAKDEHFKPLFEHIGKLEEALYNIQFEQHWLEAQTDRQAIVNEKMGRGAIHKALFESAALILASGLQVYILRRLFERKLGASRV</sequence>
<gene>
    <name evidence="15" type="ORF">Salat_0303800</name>
</gene>
<evidence type="ECO:0000313" key="15">
    <source>
        <dbReference type="EMBL" id="KAK4439689.1"/>
    </source>
</evidence>
<keyword evidence="3" id="KW-0808">Transferase</keyword>
<keyword evidence="2" id="KW-0328">Glycosyltransferase</keyword>
<organism evidence="15 16">
    <name type="scientific">Sesamum alatum</name>
    <dbReference type="NCBI Taxonomy" id="300844"/>
    <lineage>
        <taxon>Eukaryota</taxon>
        <taxon>Viridiplantae</taxon>
        <taxon>Streptophyta</taxon>
        <taxon>Embryophyta</taxon>
        <taxon>Tracheophyta</taxon>
        <taxon>Spermatophyta</taxon>
        <taxon>Magnoliopsida</taxon>
        <taxon>eudicotyledons</taxon>
        <taxon>Gunneridae</taxon>
        <taxon>Pentapetalae</taxon>
        <taxon>asterids</taxon>
        <taxon>lamiids</taxon>
        <taxon>Lamiales</taxon>
        <taxon>Pedaliaceae</taxon>
        <taxon>Sesamum</taxon>
    </lineage>
</organism>
<feature type="transmembrane region" description="Helical" evidence="13">
    <location>
        <begin position="27"/>
        <end position="45"/>
    </location>
</feature>
<evidence type="ECO:0000259" key="14">
    <source>
        <dbReference type="PROSITE" id="PS50866"/>
    </source>
</evidence>
<reference evidence="15" key="2">
    <citation type="journal article" date="2024" name="Plant">
        <title>Genomic evolution and insights into agronomic trait innovations of Sesamum species.</title>
        <authorList>
            <person name="Miao H."/>
            <person name="Wang L."/>
            <person name="Qu L."/>
            <person name="Liu H."/>
            <person name="Sun Y."/>
            <person name="Le M."/>
            <person name="Wang Q."/>
            <person name="Wei S."/>
            <person name="Zheng Y."/>
            <person name="Lin W."/>
            <person name="Duan Y."/>
            <person name="Cao H."/>
            <person name="Xiong S."/>
            <person name="Wang X."/>
            <person name="Wei L."/>
            <person name="Li C."/>
            <person name="Ma Q."/>
            <person name="Ju M."/>
            <person name="Zhao R."/>
            <person name="Li G."/>
            <person name="Mu C."/>
            <person name="Tian Q."/>
            <person name="Mei H."/>
            <person name="Zhang T."/>
            <person name="Gao T."/>
            <person name="Zhang H."/>
        </authorList>
    </citation>
    <scope>NUCLEOTIDE SEQUENCE</scope>
    <source>
        <strain evidence="15">3651</strain>
    </source>
</reference>
<dbReference type="Gene3D" id="3.90.550.10">
    <property type="entry name" value="Spore Coat Polysaccharide Biosynthesis Protein SpsA, Chain A"/>
    <property type="match status" value="2"/>
</dbReference>
<evidence type="ECO:0000256" key="3">
    <source>
        <dbReference type="ARBA" id="ARBA00022679"/>
    </source>
</evidence>
<evidence type="ECO:0000256" key="4">
    <source>
        <dbReference type="ARBA" id="ARBA00022692"/>
    </source>
</evidence>
<evidence type="ECO:0000256" key="11">
    <source>
        <dbReference type="PIRSR" id="PIRSR605150-2"/>
    </source>
</evidence>
<dbReference type="InterPro" id="IPR029044">
    <property type="entry name" value="Nucleotide-diphossugar_trans"/>
</dbReference>
<keyword evidence="6" id="KW-0333">Golgi apparatus</keyword>
<comment type="subcellular location">
    <subcellularLocation>
        <location evidence="1">Golgi apparatus membrane</location>
        <topology evidence="1">Multi-pass membrane protein</topology>
    </subcellularLocation>
</comment>
<feature type="active site" evidence="10">
    <location>
        <position position="145"/>
    </location>
</feature>
<evidence type="ECO:0000256" key="13">
    <source>
        <dbReference type="SAM" id="Phobius"/>
    </source>
</evidence>
<comment type="caution">
    <text evidence="15">The sequence shown here is derived from an EMBL/GenBank/DDBJ whole genome shotgun (WGS) entry which is preliminary data.</text>
</comment>
<dbReference type="FunFam" id="3.90.550.10:FF:000138">
    <property type="entry name" value="Cellulose synthase isolog"/>
    <property type="match status" value="1"/>
</dbReference>
<dbReference type="Pfam" id="PF03552">
    <property type="entry name" value="Cellulose_synt"/>
    <property type="match status" value="2"/>
</dbReference>
<evidence type="ECO:0000256" key="10">
    <source>
        <dbReference type="PIRSR" id="PIRSR605150-1"/>
    </source>
</evidence>
<dbReference type="GO" id="GO:0030244">
    <property type="term" value="P:cellulose biosynthetic process"/>
    <property type="evidence" value="ECO:0007669"/>
    <property type="project" value="InterPro"/>
</dbReference>
<keyword evidence="8" id="KW-0961">Cell wall biogenesis/degradation</keyword>
<evidence type="ECO:0000256" key="5">
    <source>
        <dbReference type="ARBA" id="ARBA00022989"/>
    </source>
</evidence>
<dbReference type="EMBL" id="JACGWO010000001">
    <property type="protein sequence ID" value="KAK4439689.1"/>
    <property type="molecule type" value="Genomic_DNA"/>
</dbReference>
<feature type="binding site" evidence="12">
    <location>
        <position position="311"/>
    </location>
    <ligand>
        <name>Mn(2+)</name>
        <dbReference type="ChEBI" id="CHEBI:29035"/>
    </ligand>
</feature>